<dbReference type="PANTHER" id="PTHR32305:SF15">
    <property type="entry name" value="PROTEIN RHSA-RELATED"/>
    <property type="match status" value="1"/>
</dbReference>
<gene>
    <name evidence="2" type="ORF">NM961_23835</name>
</gene>
<dbReference type="Gene3D" id="2.180.10.10">
    <property type="entry name" value="RHS repeat-associated core"/>
    <property type="match status" value="1"/>
</dbReference>
<feature type="region of interest" description="Disordered" evidence="1">
    <location>
        <begin position="481"/>
        <end position="500"/>
    </location>
</feature>
<organism evidence="2 3">
    <name type="scientific">Tahibacter harae</name>
    <dbReference type="NCBI Taxonomy" id="2963937"/>
    <lineage>
        <taxon>Bacteria</taxon>
        <taxon>Pseudomonadati</taxon>
        <taxon>Pseudomonadota</taxon>
        <taxon>Gammaproteobacteria</taxon>
        <taxon>Lysobacterales</taxon>
        <taxon>Rhodanobacteraceae</taxon>
        <taxon>Tahibacter</taxon>
    </lineage>
</organism>
<comment type="caution">
    <text evidence="2">The sequence shown here is derived from an EMBL/GenBank/DDBJ whole genome shotgun (WGS) entry which is preliminary data.</text>
</comment>
<feature type="compositionally biased region" description="Polar residues" evidence="1">
    <location>
        <begin position="228"/>
        <end position="242"/>
    </location>
</feature>
<dbReference type="Proteomes" id="UP001165498">
    <property type="component" value="Unassembled WGS sequence"/>
</dbReference>
<dbReference type="PANTHER" id="PTHR32305">
    <property type="match status" value="1"/>
</dbReference>
<evidence type="ECO:0000313" key="3">
    <source>
        <dbReference type="Proteomes" id="UP001165498"/>
    </source>
</evidence>
<evidence type="ECO:0000313" key="2">
    <source>
        <dbReference type="EMBL" id="MCQ4167744.1"/>
    </source>
</evidence>
<proteinExistence type="predicted"/>
<feature type="compositionally biased region" description="Basic residues" evidence="1">
    <location>
        <begin position="488"/>
        <end position="500"/>
    </location>
</feature>
<sequence>GTPRVYTYDARDRMKALSLGNGTTLHFTYHADGLRREKTDGSTTTRYQYDGQSLLAETNTIGNTLKLYHYSAEQLLAETKAGTTPQRRQYLLDALRSPIALLTAEGAVSARTSYDAFGEVRAQLGTNGTLVTPDRDAANAELPVTDGQAVGFTGYLKDTESGLYYAKARYYDPATARFNTEDPEAGKDLEPPSLHRYLYAYANPTVYLDSDGRQACRGHEVENCPLPQWTSPNRPIPQTTARNALRGDPHLTEVNADRAFALPTVSLTPDEHINTELYRLVPHVDPKDDNKAVRFYSAQNRETGQFDWTVPPDALDYFVKHESYQMNMAAYSRTMGGATPSNIEVQRAHREIASGNITGAMSHLTSSWGAALKDPLFYLTALGGMTAGSAAKAVEPARAITIAEGGGSRPVVRRTAADFAGHADSEAGGAPSPFRRVTPTKDRDEGAQAFAKKHGGQASVNIEGFSNREFDMVSDQYVGQAFGPMKQGQRRRLKSTRRTS</sequence>
<feature type="non-terminal residue" evidence="2">
    <location>
        <position position="1"/>
    </location>
</feature>
<dbReference type="InterPro" id="IPR050708">
    <property type="entry name" value="T6SS_VgrG/RHS"/>
</dbReference>
<protein>
    <submittedName>
        <fullName evidence="2">RHS repeat-associated core domain-containing protein</fullName>
    </submittedName>
</protein>
<accession>A0ABT1QZM2</accession>
<feature type="region of interest" description="Disordered" evidence="1">
    <location>
        <begin position="423"/>
        <end position="444"/>
    </location>
</feature>
<dbReference type="RefSeq" id="WP_255916922.1">
    <property type="nucleotide sequence ID" value="NZ_JANFQO010000067.1"/>
</dbReference>
<dbReference type="EMBL" id="JANFQO010000067">
    <property type="protein sequence ID" value="MCQ4167744.1"/>
    <property type="molecule type" value="Genomic_DNA"/>
</dbReference>
<dbReference type="InterPro" id="IPR022385">
    <property type="entry name" value="Rhs_assc_core"/>
</dbReference>
<feature type="region of interest" description="Disordered" evidence="1">
    <location>
        <begin position="227"/>
        <end position="248"/>
    </location>
</feature>
<dbReference type="NCBIfam" id="TIGR03696">
    <property type="entry name" value="Rhs_assc_core"/>
    <property type="match status" value="1"/>
</dbReference>
<name>A0ABT1QZM2_9GAMM</name>
<evidence type="ECO:0000256" key="1">
    <source>
        <dbReference type="SAM" id="MobiDB-lite"/>
    </source>
</evidence>
<reference evidence="2" key="1">
    <citation type="submission" date="2022-07" db="EMBL/GenBank/DDBJ databases">
        <title>Tahibacter sp., a new gammaproteobacterium isolated from the silt sample collected at pig farm.</title>
        <authorList>
            <person name="Chen H."/>
        </authorList>
    </citation>
    <scope>NUCLEOTIDE SEQUENCE</scope>
    <source>
        <strain evidence="2">P2K</strain>
    </source>
</reference>
<keyword evidence="3" id="KW-1185">Reference proteome</keyword>